<dbReference type="AlphaFoldDB" id="C2G5J7"/>
<evidence type="ECO:0000313" key="1">
    <source>
        <dbReference type="EMBL" id="EEI89563.1"/>
    </source>
</evidence>
<protein>
    <recommendedName>
        <fullName evidence="3">DUF5007 domain-containing protein</fullName>
    </recommendedName>
</protein>
<dbReference type="InterPro" id="IPR032173">
    <property type="entry name" value="DUF5007"/>
</dbReference>
<sequence length="359" mass="40554">MPIMKSTIKLWTIVATIAALGFGSCKKVETGYLSDNIRYASNPVTVEQGVFVITQGIIPDASTPPFKITLLDIRNKETGKREEAFYKDYNVTVWKQPYNPKTDTTLALITAKQGIEKKAAFSVLEKSGQFLFTQATDSIPAGDYLVDIKVENPRGVKTYEGVTTIRIKPVQQYTYENVPYFLALPANSETAIRFPYDDQWFNPDKGQSASMTLKITRVADGPNQIVLKVVDKNGKVFPGRALERRPSGNSYLNTLSTFAYKTTVTDTAVLYDYAQARFPDVYWDTQTNGINCYYRIYEKWLASVDKVDPASWNPPNSVGYLTYTDQPVKINIRFNTKIYKPGKYIYEMKLRATLKDGAK</sequence>
<dbReference type="Proteomes" id="UP000006241">
    <property type="component" value="Unassembled WGS sequence"/>
</dbReference>
<reference evidence="1 2" key="1">
    <citation type="submission" date="2009-01" db="EMBL/GenBank/DDBJ databases">
        <authorList>
            <person name="Qin X."/>
            <person name="Bachman B."/>
            <person name="Battles P."/>
            <person name="Bell A."/>
            <person name="Bess C."/>
            <person name="Bickham C."/>
            <person name="Chaboub L."/>
            <person name="Chen D."/>
            <person name="Coyle M."/>
            <person name="Deiros D.R."/>
            <person name="Dinh H."/>
            <person name="Forbes L."/>
            <person name="Fowler G."/>
            <person name="Francisco L."/>
            <person name="Fu Q."/>
            <person name="Gubbala S."/>
            <person name="Hale W."/>
            <person name="Han Y."/>
            <person name="Hemphill L."/>
            <person name="Highlander S.K."/>
            <person name="Hirani K."/>
            <person name="Hogues M."/>
            <person name="Jackson L."/>
            <person name="Jakkamsetti A."/>
            <person name="Javaid M."/>
            <person name="Jiang H."/>
            <person name="Korchina V."/>
            <person name="Kovar C."/>
            <person name="Lara F."/>
            <person name="Lee S."/>
            <person name="Mata R."/>
            <person name="Mathew T."/>
            <person name="Moen C."/>
            <person name="Morales K."/>
            <person name="Munidasa M."/>
            <person name="Nazareth L."/>
            <person name="Ngo R."/>
            <person name="Nguyen L."/>
            <person name="Okwuonu G."/>
            <person name="Ongeri F."/>
            <person name="Patil S."/>
            <person name="Petrosino J."/>
            <person name="Pham C."/>
            <person name="Pham P."/>
            <person name="Pu L.-L."/>
            <person name="Puazo M."/>
            <person name="Raj R."/>
            <person name="Reid J."/>
            <person name="Rouhana J."/>
            <person name="Saada N."/>
            <person name="Shang Y."/>
            <person name="Simmons D."/>
            <person name="Thornton R."/>
            <person name="Warren J."/>
            <person name="Weissenberger G."/>
            <person name="Zhang J."/>
            <person name="Zhang L."/>
            <person name="Zhou C."/>
            <person name="Zhu D."/>
            <person name="Muzny D."/>
            <person name="Worley K."/>
            <person name="Gibbs R."/>
        </authorList>
    </citation>
    <scope>NUCLEOTIDE SEQUENCE [LARGE SCALE GENOMIC DNA]</scope>
    <source>
        <strain evidence="1 2">ATCC 33300</strain>
    </source>
</reference>
<dbReference type="HOGENOM" id="CLU_859692_0_0_10"/>
<dbReference type="PROSITE" id="PS51257">
    <property type="entry name" value="PROKAR_LIPOPROTEIN"/>
    <property type="match status" value="1"/>
</dbReference>
<name>C2G5J7_SPHSI</name>
<dbReference type="EMBL" id="ACHB01000102">
    <property type="protein sequence ID" value="EEI89563.1"/>
    <property type="molecule type" value="Genomic_DNA"/>
</dbReference>
<gene>
    <name evidence="1" type="ORF">HMPREF0765_4853</name>
</gene>
<comment type="caution">
    <text evidence="1">The sequence shown here is derived from an EMBL/GenBank/DDBJ whole genome shotgun (WGS) entry which is preliminary data.</text>
</comment>
<evidence type="ECO:0000313" key="2">
    <source>
        <dbReference type="Proteomes" id="UP000006241"/>
    </source>
</evidence>
<dbReference type="Pfam" id="PF16398">
    <property type="entry name" value="DUF5007"/>
    <property type="match status" value="1"/>
</dbReference>
<accession>C2G5J7</accession>
<evidence type="ECO:0008006" key="3">
    <source>
        <dbReference type="Google" id="ProtNLM"/>
    </source>
</evidence>
<proteinExistence type="predicted"/>
<organism evidence="1 2">
    <name type="scientific">Sphingobacterium spiritivorum ATCC 33300</name>
    <dbReference type="NCBI Taxonomy" id="525372"/>
    <lineage>
        <taxon>Bacteria</taxon>
        <taxon>Pseudomonadati</taxon>
        <taxon>Bacteroidota</taxon>
        <taxon>Sphingobacteriia</taxon>
        <taxon>Sphingobacteriales</taxon>
        <taxon>Sphingobacteriaceae</taxon>
        <taxon>Sphingobacterium</taxon>
    </lineage>
</organism>